<dbReference type="Gene3D" id="3.40.50.720">
    <property type="entry name" value="NAD(P)-binding Rossmann-like Domain"/>
    <property type="match status" value="1"/>
</dbReference>
<dbReference type="InterPro" id="IPR055170">
    <property type="entry name" value="GFO_IDH_MocA-like_dom"/>
</dbReference>
<evidence type="ECO:0000256" key="2">
    <source>
        <dbReference type="ARBA" id="ARBA00023002"/>
    </source>
</evidence>
<dbReference type="Pfam" id="PF22725">
    <property type="entry name" value="GFO_IDH_MocA_C3"/>
    <property type="match status" value="1"/>
</dbReference>
<gene>
    <name evidence="5" type="ORF">KP22_05545</name>
</gene>
<evidence type="ECO:0000259" key="4">
    <source>
        <dbReference type="Pfam" id="PF22725"/>
    </source>
</evidence>
<comment type="caution">
    <text evidence="5">The sequence shown here is derived from an EMBL/GenBank/DDBJ whole genome shotgun (WGS) entry which is preliminary data.</text>
</comment>
<keyword evidence="2" id="KW-0560">Oxidoreductase</keyword>
<dbReference type="GO" id="GO:0000166">
    <property type="term" value="F:nucleotide binding"/>
    <property type="evidence" value="ECO:0007669"/>
    <property type="project" value="InterPro"/>
</dbReference>
<dbReference type="EMBL" id="JQHM01000001">
    <property type="protein sequence ID" value="KFX07556.1"/>
    <property type="molecule type" value="Genomic_DNA"/>
</dbReference>
<accession>A0A093SBS5</accession>
<sequence>MKKIRFAAIGLAHNHIYDMCRQLIDAGAELVGVFESDPNNRAKFTSLFPSVPFAAFAEQLIADASIDLIACAVIPRDRAELALRTLDAGKDFFTAKPPLTTLEQLDAVQRRVTDTGRKFAVYFNERINVDSALFAGELVQRGEIGRVIQTIGVGPHRERGARPDWFYQKRQYGGILCDIGIHQIEQFLYFTGNTNACVVASQTANYHHPYHPEFEDFGDAMLLGDNGATGYFRCDWFTPDGLSVWGDGRLTILGTEGYIEIRKYVDLTRGESNVVYLVNGKGEQRFTPAGSVERAFFPDFLRDCRERTENAMSQSHIFKATELSILAQQAANKIA</sequence>
<name>A0A093SBS5_9GAMM</name>
<dbReference type="AlphaFoldDB" id="A0A093SBS5"/>
<evidence type="ECO:0000256" key="1">
    <source>
        <dbReference type="ARBA" id="ARBA00010928"/>
    </source>
</evidence>
<evidence type="ECO:0000313" key="5">
    <source>
        <dbReference type="EMBL" id="KFX07556.1"/>
    </source>
</evidence>
<proteinExistence type="inferred from homology"/>
<dbReference type="Proteomes" id="UP000032874">
    <property type="component" value="Unassembled WGS sequence"/>
</dbReference>
<organism evidence="5 6">
    <name type="scientific">Pectobacterium betavasculorum</name>
    <dbReference type="NCBI Taxonomy" id="55207"/>
    <lineage>
        <taxon>Bacteria</taxon>
        <taxon>Pseudomonadati</taxon>
        <taxon>Pseudomonadota</taxon>
        <taxon>Gammaproteobacteria</taxon>
        <taxon>Enterobacterales</taxon>
        <taxon>Pectobacteriaceae</taxon>
        <taxon>Pectobacterium</taxon>
    </lineage>
</organism>
<evidence type="ECO:0000313" key="6">
    <source>
        <dbReference type="Proteomes" id="UP000032874"/>
    </source>
</evidence>
<protein>
    <submittedName>
        <fullName evidence="5">Oxidoreductase</fullName>
    </submittedName>
</protein>
<comment type="similarity">
    <text evidence="1">Belongs to the Gfo/Idh/MocA family.</text>
</comment>
<evidence type="ECO:0000259" key="3">
    <source>
        <dbReference type="Pfam" id="PF01408"/>
    </source>
</evidence>
<dbReference type="eggNOG" id="COG0673">
    <property type="taxonomic scope" value="Bacteria"/>
</dbReference>
<dbReference type="InterPro" id="IPR036291">
    <property type="entry name" value="NAD(P)-bd_dom_sf"/>
</dbReference>
<feature type="domain" description="Gfo/Idh/MocA-like oxidoreductase N-terminal" evidence="3">
    <location>
        <begin position="21"/>
        <end position="123"/>
    </location>
</feature>
<dbReference type="SUPFAM" id="SSF51735">
    <property type="entry name" value="NAD(P)-binding Rossmann-fold domains"/>
    <property type="match status" value="1"/>
</dbReference>
<dbReference type="SUPFAM" id="SSF55347">
    <property type="entry name" value="Glyceraldehyde-3-phosphate dehydrogenase-like, C-terminal domain"/>
    <property type="match status" value="1"/>
</dbReference>
<dbReference type="Gene3D" id="3.30.360.10">
    <property type="entry name" value="Dihydrodipicolinate Reductase, domain 2"/>
    <property type="match status" value="1"/>
</dbReference>
<dbReference type="RefSeq" id="WP_039322903.1">
    <property type="nucleotide sequence ID" value="NZ_JQHM01000001.1"/>
</dbReference>
<dbReference type="PANTHER" id="PTHR43708:SF5">
    <property type="entry name" value="CONSERVED EXPRESSED OXIDOREDUCTASE (EUROFUNG)-RELATED"/>
    <property type="match status" value="1"/>
</dbReference>
<dbReference type="GO" id="GO:0016491">
    <property type="term" value="F:oxidoreductase activity"/>
    <property type="evidence" value="ECO:0007669"/>
    <property type="project" value="UniProtKB-KW"/>
</dbReference>
<dbReference type="STRING" id="55207.KP22_05545"/>
<dbReference type="Pfam" id="PF01408">
    <property type="entry name" value="GFO_IDH_MocA"/>
    <property type="match status" value="1"/>
</dbReference>
<dbReference type="InterPro" id="IPR000683">
    <property type="entry name" value="Gfo/Idh/MocA-like_OxRdtase_N"/>
</dbReference>
<feature type="domain" description="GFO/IDH/MocA-like oxidoreductase" evidence="4">
    <location>
        <begin position="136"/>
        <end position="260"/>
    </location>
</feature>
<reference evidence="5 6" key="1">
    <citation type="submission" date="2014-08" db="EMBL/GenBank/DDBJ databases">
        <title>Genome sequences of NCPPB Pectobacterium isolates.</title>
        <authorList>
            <person name="Glover R.H."/>
            <person name="Sapp M."/>
            <person name="Elphinstone J."/>
        </authorList>
    </citation>
    <scope>NUCLEOTIDE SEQUENCE [LARGE SCALE GENOMIC DNA]</scope>
    <source>
        <strain evidence="5 6">NCPPB 2795</strain>
    </source>
</reference>
<dbReference type="PANTHER" id="PTHR43708">
    <property type="entry name" value="CONSERVED EXPRESSED OXIDOREDUCTASE (EUROFUNG)"/>
    <property type="match status" value="1"/>
</dbReference>
<dbReference type="InterPro" id="IPR051317">
    <property type="entry name" value="Gfo/Idh/MocA_oxidoreduct"/>
</dbReference>